<comment type="caution">
    <text evidence="3">The sequence shown here is derived from an EMBL/GenBank/DDBJ whole genome shotgun (WGS) entry which is preliminary data.</text>
</comment>
<feature type="domain" description="EF-hand" evidence="2">
    <location>
        <begin position="52"/>
        <end position="87"/>
    </location>
</feature>
<sequence length="93" mass="9775">MMDCLTLIGKNVKSVILAAGLVTSVAFSANAMSAEIDTDGDGMASFAELQVSYPELTKEMFGDIDTNGDGFVDDEEMAIAVRLGNLADPETHA</sequence>
<dbReference type="Pfam" id="PF13202">
    <property type="entry name" value="EF-hand_5"/>
    <property type="match status" value="2"/>
</dbReference>
<dbReference type="SUPFAM" id="SSF47473">
    <property type="entry name" value="EF-hand"/>
    <property type="match status" value="1"/>
</dbReference>
<feature type="chain" id="PRO_5045493791" description="EF-hand domain-containing protein" evidence="1">
    <location>
        <begin position="29"/>
        <end position="93"/>
    </location>
</feature>
<keyword evidence="4" id="KW-1185">Reference proteome</keyword>
<organism evidence="3 4">
    <name type="scientific">Sulfitobacter sediminis</name>
    <dbReference type="NCBI Taxonomy" id="3234186"/>
    <lineage>
        <taxon>Bacteria</taxon>
        <taxon>Pseudomonadati</taxon>
        <taxon>Pseudomonadota</taxon>
        <taxon>Alphaproteobacteria</taxon>
        <taxon>Rhodobacterales</taxon>
        <taxon>Roseobacteraceae</taxon>
        <taxon>Sulfitobacter</taxon>
    </lineage>
</organism>
<accession>A0ABV3RTR3</accession>
<name>A0ABV3RTR3_9RHOB</name>
<feature type="signal peptide" evidence="1">
    <location>
        <begin position="1"/>
        <end position="28"/>
    </location>
</feature>
<dbReference type="RefSeq" id="WP_367880090.1">
    <property type="nucleotide sequence ID" value="NZ_JBFNXX010000053.1"/>
</dbReference>
<proteinExistence type="predicted"/>
<dbReference type="InterPro" id="IPR011992">
    <property type="entry name" value="EF-hand-dom_pair"/>
</dbReference>
<evidence type="ECO:0000313" key="4">
    <source>
        <dbReference type="Proteomes" id="UP001556098"/>
    </source>
</evidence>
<dbReference type="InterPro" id="IPR018247">
    <property type="entry name" value="EF_Hand_1_Ca_BS"/>
</dbReference>
<dbReference type="PROSITE" id="PS50222">
    <property type="entry name" value="EF_HAND_2"/>
    <property type="match status" value="1"/>
</dbReference>
<dbReference type="EMBL" id="JBFNXX010000053">
    <property type="protein sequence ID" value="MEW9922400.1"/>
    <property type="molecule type" value="Genomic_DNA"/>
</dbReference>
<keyword evidence="1" id="KW-0732">Signal</keyword>
<evidence type="ECO:0000313" key="3">
    <source>
        <dbReference type="EMBL" id="MEW9922400.1"/>
    </source>
</evidence>
<evidence type="ECO:0000259" key="2">
    <source>
        <dbReference type="PROSITE" id="PS50222"/>
    </source>
</evidence>
<evidence type="ECO:0000256" key="1">
    <source>
        <dbReference type="SAM" id="SignalP"/>
    </source>
</evidence>
<dbReference type="Gene3D" id="1.10.238.10">
    <property type="entry name" value="EF-hand"/>
    <property type="match status" value="1"/>
</dbReference>
<reference evidence="3 4" key="1">
    <citation type="submission" date="2024-07" db="EMBL/GenBank/DDBJ databases">
        <title>Marimonas sp.nov., isolated from tidal-flat sediment.</title>
        <authorList>
            <person name="Jayan J.N."/>
            <person name="Lee S.S."/>
        </authorList>
    </citation>
    <scope>NUCLEOTIDE SEQUENCE [LARGE SCALE GENOMIC DNA]</scope>
    <source>
        <strain evidence="3 4">MJW-29</strain>
    </source>
</reference>
<protein>
    <recommendedName>
        <fullName evidence="2">EF-hand domain-containing protein</fullName>
    </recommendedName>
</protein>
<dbReference type="InterPro" id="IPR002048">
    <property type="entry name" value="EF_hand_dom"/>
</dbReference>
<dbReference type="Proteomes" id="UP001556098">
    <property type="component" value="Unassembled WGS sequence"/>
</dbReference>
<dbReference type="PROSITE" id="PS00018">
    <property type="entry name" value="EF_HAND_1"/>
    <property type="match status" value="1"/>
</dbReference>
<gene>
    <name evidence="3" type="ORF">AB2B41_22605</name>
</gene>